<keyword evidence="2" id="KW-0472">Membrane</keyword>
<feature type="transmembrane region" description="Helical" evidence="2">
    <location>
        <begin position="844"/>
        <end position="867"/>
    </location>
</feature>
<dbReference type="EMBL" id="MU005628">
    <property type="protein sequence ID" value="KAF2676878.1"/>
    <property type="molecule type" value="Genomic_DNA"/>
</dbReference>
<feature type="transmembrane region" description="Helical" evidence="2">
    <location>
        <begin position="804"/>
        <end position="824"/>
    </location>
</feature>
<feature type="region of interest" description="Disordered" evidence="1">
    <location>
        <begin position="1043"/>
        <end position="1079"/>
    </location>
</feature>
<gene>
    <name evidence="3" type="ORF">K458DRAFT_436943</name>
</gene>
<protein>
    <recommendedName>
        <fullName evidence="5">Cytochrome b561 domain-containing protein</fullName>
    </recommendedName>
</protein>
<evidence type="ECO:0000313" key="4">
    <source>
        <dbReference type="Proteomes" id="UP000799291"/>
    </source>
</evidence>
<evidence type="ECO:0008006" key="5">
    <source>
        <dbReference type="Google" id="ProtNLM"/>
    </source>
</evidence>
<evidence type="ECO:0000313" key="3">
    <source>
        <dbReference type="EMBL" id="KAF2676878.1"/>
    </source>
</evidence>
<feature type="transmembrane region" description="Helical" evidence="2">
    <location>
        <begin position="724"/>
        <end position="744"/>
    </location>
</feature>
<evidence type="ECO:0000256" key="1">
    <source>
        <dbReference type="SAM" id="MobiDB-lite"/>
    </source>
</evidence>
<evidence type="ECO:0000256" key="2">
    <source>
        <dbReference type="SAM" id="Phobius"/>
    </source>
</evidence>
<proteinExistence type="predicted"/>
<feature type="transmembrane region" description="Helical" evidence="2">
    <location>
        <begin position="7"/>
        <end position="29"/>
    </location>
</feature>
<feature type="transmembrane region" description="Helical" evidence="2">
    <location>
        <begin position="756"/>
        <end position="774"/>
    </location>
</feature>
<name>A0A6G1IFL0_9PLEO</name>
<feature type="region of interest" description="Disordered" evidence="1">
    <location>
        <begin position="989"/>
        <end position="1029"/>
    </location>
</feature>
<dbReference type="OrthoDB" id="5148443at2759"/>
<dbReference type="Proteomes" id="UP000799291">
    <property type="component" value="Unassembled WGS sequence"/>
</dbReference>
<reference evidence="3" key="1">
    <citation type="journal article" date="2020" name="Stud. Mycol.">
        <title>101 Dothideomycetes genomes: a test case for predicting lifestyles and emergence of pathogens.</title>
        <authorList>
            <person name="Haridas S."/>
            <person name="Albert R."/>
            <person name="Binder M."/>
            <person name="Bloem J."/>
            <person name="Labutti K."/>
            <person name="Salamov A."/>
            <person name="Andreopoulos B."/>
            <person name="Baker S."/>
            <person name="Barry K."/>
            <person name="Bills G."/>
            <person name="Bluhm B."/>
            <person name="Cannon C."/>
            <person name="Castanera R."/>
            <person name="Culley D."/>
            <person name="Daum C."/>
            <person name="Ezra D."/>
            <person name="Gonzalez J."/>
            <person name="Henrissat B."/>
            <person name="Kuo A."/>
            <person name="Liang C."/>
            <person name="Lipzen A."/>
            <person name="Lutzoni F."/>
            <person name="Magnuson J."/>
            <person name="Mondo S."/>
            <person name="Nolan M."/>
            <person name="Ohm R."/>
            <person name="Pangilinan J."/>
            <person name="Park H.-J."/>
            <person name="Ramirez L."/>
            <person name="Alfaro M."/>
            <person name="Sun H."/>
            <person name="Tritt A."/>
            <person name="Yoshinaga Y."/>
            <person name="Zwiers L.-H."/>
            <person name="Turgeon B."/>
            <person name="Goodwin S."/>
            <person name="Spatafora J."/>
            <person name="Crous P."/>
            <person name="Grigoriev I."/>
        </authorList>
    </citation>
    <scope>NUCLEOTIDE SEQUENCE</scope>
    <source>
        <strain evidence="3">CBS 122367</strain>
    </source>
</reference>
<accession>A0A6G1IFL0</accession>
<keyword evidence="2" id="KW-1133">Transmembrane helix</keyword>
<keyword evidence="2" id="KW-0812">Transmembrane</keyword>
<keyword evidence="4" id="KW-1185">Reference proteome</keyword>
<sequence length="1113" mass="117072">MFSSKTVWYLPFAILTITFLLYASIGLWFNQWIMNGYSVRPPNVLDGVLSPETLDALYDDARLHGALLSLTEAVAKASSDYGNTYNSDGLKDFGKNLTGEVERIKAASASTKRTNRQGLFGSVENKLSARQGGLLGGLLGGGGSNSTGGLGDLFGQALSGLGGDLAGSLATPAFFLGIGVGMGAETGLNLTNENQAKEIATKVASSMGMEPTGLNLVAQNLGSGLSAQLAPALGNVGSDVPIGMVVYALAQGIGEGSASGLNLTQEKFEPKNSSDIMSVAGNFGLGIAGPIAGGIGNSQFFSQASTTSGQLMAQIPQIAMAAGQGLGEGASKGLGLSKSANSTVVSPLGKRQVPTDPNEIDLEGTVRNFTYGLSESFLQSADLSKVFDPGSLNLNLDATGIISYASGAGKGLGEGLAIGLNLTAAVGGTVTSPEVGGTGINSTQEQIAEQFVKGLSAALLQNGGASFVGNAVNSGGGFTKNLDASKVAEGAARGLVEGAVHGLSQAGGLKKVLSGNFSKDLPMNIPSLPPTPFNDSVNGSAVSFMRGLSGEGLLLISQYMNQGKNASIPYSRLTRRADNLALAVDSQTLQSLAQSGVNTLTCAGVGGLAAVGLGLRDSPALKMTMGGGSQPFDNSTLAALPKGPITITSEGNTFVINIIQGSFTINGRSLVPFAVITGLHILFTTLAFFFALPIYLVLGSVMRISVMINLPFNEAKNKKWRTIILLYIFTPLAFAGIILGFVGMGNSKHMRTTHGVIGLIVLIITIPTIVVSLFRLRTTVPQPGPPAFINIKGVPALLKGPQKIHLYSGILVQNALGLGMFAWIQGWNDLRSISLCVVDAVLTANAVVGLTNLLLLLQISATAIFGLRHYLETRIAKMEKLEEKEPGAPGTVVDYGAEKLPGVHTNVKRSDTMKTFGFDNRPSPLPATRQTAELLGREDSQIGWPSQVRKFGEEDTLPVRDTSPNPFQTTMAQPIALVSPRVYNPKLGGFEDDQSPMFPPTKTEGQAREQVDERGDSFGDFRPSSEVDPESRFVSYAVPLQPQTQGEEGKMPGGHIRRNESFSRPFEGRPSGESMRERYEEVRREMIQEEGRFDIRQDVQEREMVGGYGGFRQ</sequence>
<dbReference type="AlphaFoldDB" id="A0A6G1IFL0"/>
<feature type="compositionally biased region" description="Basic and acidic residues" evidence="1">
    <location>
        <begin position="1005"/>
        <end position="1029"/>
    </location>
</feature>
<organism evidence="3 4">
    <name type="scientific">Lentithecium fluviatile CBS 122367</name>
    <dbReference type="NCBI Taxonomy" id="1168545"/>
    <lineage>
        <taxon>Eukaryota</taxon>
        <taxon>Fungi</taxon>
        <taxon>Dikarya</taxon>
        <taxon>Ascomycota</taxon>
        <taxon>Pezizomycotina</taxon>
        <taxon>Dothideomycetes</taxon>
        <taxon>Pleosporomycetidae</taxon>
        <taxon>Pleosporales</taxon>
        <taxon>Massarineae</taxon>
        <taxon>Lentitheciaceae</taxon>
        <taxon>Lentithecium</taxon>
    </lineage>
</organism>